<proteinExistence type="predicted"/>
<name>A0A1M5ULD0_9BACT</name>
<dbReference type="AlphaFoldDB" id="A0A1M5ULD0"/>
<accession>A0A1M5ULD0</accession>
<dbReference type="STRING" id="947013.SAMN04488109_4754"/>
<sequence length="339" mass="39012">MRFSYGARLFGTCFLRVAPGVMMGNPLTRVMEVDALLAHSLDKLSQRWGIIFTQGPCNTCRAVCVSLHMPDRPLIAKWFIVRAAFPFVGAAIVLALATCQHGNEAPFKKTCLPTHMIRLFDSLAFTYDASDRPTTLQYWSGDVMRQQYVMTYGGHVTKCTRWQDNVEKESFSFIYDILGKPVARLRLVSGIATGDSALYSHDEAGRLVQMEFRSNGVFQRRTRYEYDGDNNVRKIYKQTGDKRERIVFEHLSFDRRKRFFGYSPELAIVEIYLLEAEPSVNNVTQLNIYYPTPEDVYPLPYPIDYYIGYTPDTLISQSHDFFTYDTLLTEFTNANYVCH</sequence>
<reference evidence="1 2" key="1">
    <citation type="submission" date="2016-11" db="EMBL/GenBank/DDBJ databases">
        <authorList>
            <person name="Jaros S."/>
            <person name="Januszkiewicz K."/>
            <person name="Wedrychowicz H."/>
        </authorList>
    </citation>
    <scope>NUCLEOTIDE SEQUENCE [LARGE SCALE GENOMIC DNA]</scope>
    <source>
        <strain evidence="1 2">DSM 24574</strain>
    </source>
</reference>
<dbReference type="Gene3D" id="2.180.10.10">
    <property type="entry name" value="RHS repeat-associated core"/>
    <property type="match status" value="1"/>
</dbReference>
<organism evidence="1 2">
    <name type="scientific">Chryseolinea serpens</name>
    <dbReference type="NCBI Taxonomy" id="947013"/>
    <lineage>
        <taxon>Bacteria</taxon>
        <taxon>Pseudomonadati</taxon>
        <taxon>Bacteroidota</taxon>
        <taxon>Cytophagia</taxon>
        <taxon>Cytophagales</taxon>
        <taxon>Fulvivirgaceae</taxon>
        <taxon>Chryseolinea</taxon>
    </lineage>
</organism>
<evidence type="ECO:0000313" key="2">
    <source>
        <dbReference type="Proteomes" id="UP000184212"/>
    </source>
</evidence>
<evidence type="ECO:0000313" key="1">
    <source>
        <dbReference type="EMBL" id="SHH63648.1"/>
    </source>
</evidence>
<gene>
    <name evidence="1" type="ORF">SAMN04488109_4754</name>
</gene>
<protein>
    <recommendedName>
        <fullName evidence="3">YD repeat-containing protein</fullName>
    </recommendedName>
</protein>
<dbReference type="Proteomes" id="UP000184212">
    <property type="component" value="Unassembled WGS sequence"/>
</dbReference>
<evidence type="ECO:0008006" key="3">
    <source>
        <dbReference type="Google" id="ProtNLM"/>
    </source>
</evidence>
<keyword evidence="2" id="KW-1185">Reference proteome</keyword>
<dbReference type="EMBL" id="FQWQ01000003">
    <property type="protein sequence ID" value="SHH63648.1"/>
    <property type="molecule type" value="Genomic_DNA"/>
</dbReference>